<keyword evidence="4" id="KW-0804">Transcription</keyword>
<sequence>RKRLSQACINCHHKKIKCDGTRPHCNNCIKNHLPCSFPLKTNKRGPRQGYIEKLEQRLERIE</sequence>
<evidence type="ECO:0000256" key="1">
    <source>
        <dbReference type="ARBA" id="ARBA00004123"/>
    </source>
</evidence>
<dbReference type="PANTHER" id="PTHR47338:SF5">
    <property type="entry name" value="ZN(II)2CYS6 TRANSCRIPTION FACTOR (EUROFUNG)"/>
    <property type="match status" value="1"/>
</dbReference>
<dbReference type="PROSITE" id="PS00463">
    <property type="entry name" value="ZN2_CY6_FUNGAL_1"/>
    <property type="match status" value="1"/>
</dbReference>
<keyword evidence="3" id="KW-0805">Transcription regulation</keyword>
<dbReference type="EMBL" id="KQ964502">
    <property type="protein sequence ID" value="KXN70438.1"/>
    <property type="molecule type" value="Genomic_DNA"/>
</dbReference>
<reference evidence="7 8" key="1">
    <citation type="journal article" date="2015" name="Genome Biol. Evol.">
        <title>Phylogenomic analyses indicate that early fungi evolved digesting cell walls of algal ancestors of land plants.</title>
        <authorList>
            <person name="Chang Y."/>
            <person name="Wang S."/>
            <person name="Sekimoto S."/>
            <person name="Aerts A.L."/>
            <person name="Choi C."/>
            <person name="Clum A."/>
            <person name="LaButti K.M."/>
            <person name="Lindquist E.A."/>
            <person name="Yee Ngan C."/>
            <person name="Ohm R.A."/>
            <person name="Salamov A.A."/>
            <person name="Grigoriev I.V."/>
            <person name="Spatafora J.W."/>
            <person name="Berbee M.L."/>
        </authorList>
    </citation>
    <scope>NUCLEOTIDE SEQUENCE [LARGE SCALE GENOMIC DNA]</scope>
    <source>
        <strain evidence="7 8">NRRL 28638</strain>
    </source>
</reference>
<feature type="non-terminal residue" evidence="7">
    <location>
        <position position="1"/>
    </location>
</feature>
<evidence type="ECO:0000259" key="6">
    <source>
        <dbReference type="PROSITE" id="PS50048"/>
    </source>
</evidence>
<dbReference type="SMART" id="SM00066">
    <property type="entry name" value="GAL4"/>
    <property type="match status" value="1"/>
</dbReference>
<dbReference type="InterPro" id="IPR050815">
    <property type="entry name" value="TF_fung"/>
</dbReference>
<keyword evidence="2" id="KW-0479">Metal-binding</keyword>
<evidence type="ECO:0000256" key="5">
    <source>
        <dbReference type="ARBA" id="ARBA00023242"/>
    </source>
</evidence>
<evidence type="ECO:0000313" key="7">
    <source>
        <dbReference type="EMBL" id="KXN70438.1"/>
    </source>
</evidence>
<dbReference type="PROSITE" id="PS50048">
    <property type="entry name" value="ZN2_CY6_FUNGAL_2"/>
    <property type="match status" value="1"/>
</dbReference>
<dbReference type="AlphaFoldDB" id="A0A137P603"/>
<dbReference type="OrthoDB" id="2123952at2759"/>
<dbReference type="GO" id="GO:0005634">
    <property type="term" value="C:nucleus"/>
    <property type="evidence" value="ECO:0007669"/>
    <property type="project" value="UniProtKB-SubCell"/>
</dbReference>
<feature type="domain" description="Zn(2)-C6 fungal-type" evidence="6">
    <location>
        <begin position="7"/>
        <end position="37"/>
    </location>
</feature>
<keyword evidence="5" id="KW-0539">Nucleus</keyword>
<protein>
    <submittedName>
        <fullName evidence="7">Nuclear protein</fullName>
    </submittedName>
</protein>
<dbReference type="GO" id="GO:0000981">
    <property type="term" value="F:DNA-binding transcription factor activity, RNA polymerase II-specific"/>
    <property type="evidence" value="ECO:0007669"/>
    <property type="project" value="InterPro"/>
</dbReference>
<dbReference type="Pfam" id="PF00172">
    <property type="entry name" value="Zn_clus"/>
    <property type="match status" value="1"/>
</dbReference>
<accession>A0A137P603</accession>
<dbReference type="CDD" id="cd00067">
    <property type="entry name" value="GAL4"/>
    <property type="match status" value="1"/>
</dbReference>
<evidence type="ECO:0000313" key="8">
    <source>
        <dbReference type="Proteomes" id="UP000070444"/>
    </source>
</evidence>
<dbReference type="InterPro" id="IPR036864">
    <property type="entry name" value="Zn2-C6_fun-type_DNA-bd_sf"/>
</dbReference>
<evidence type="ECO:0000256" key="4">
    <source>
        <dbReference type="ARBA" id="ARBA00023163"/>
    </source>
</evidence>
<evidence type="ECO:0000256" key="2">
    <source>
        <dbReference type="ARBA" id="ARBA00022723"/>
    </source>
</evidence>
<dbReference type="GO" id="GO:0008270">
    <property type="term" value="F:zinc ion binding"/>
    <property type="evidence" value="ECO:0007669"/>
    <property type="project" value="InterPro"/>
</dbReference>
<organism evidence="7 8">
    <name type="scientific">Conidiobolus coronatus (strain ATCC 28846 / CBS 209.66 / NRRL 28638)</name>
    <name type="common">Delacroixia coronata</name>
    <dbReference type="NCBI Taxonomy" id="796925"/>
    <lineage>
        <taxon>Eukaryota</taxon>
        <taxon>Fungi</taxon>
        <taxon>Fungi incertae sedis</taxon>
        <taxon>Zoopagomycota</taxon>
        <taxon>Entomophthoromycotina</taxon>
        <taxon>Entomophthoromycetes</taxon>
        <taxon>Entomophthorales</taxon>
        <taxon>Ancylistaceae</taxon>
        <taxon>Conidiobolus</taxon>
    </lineage>
</organism>
<evidence type="ECO:0000256" key="3">
    <source>
        <dbReference type="ARBA" id="ARBA00023015"/>
    </source>
</evidence>
<name>A0A137P603_CONC2</name>
<dbReference type="STRING" id="796925.A0A137P603"/>
<dbReference type="SUPFAM" id="SSF57701">
    <property type="entry name" value="Zn2/Cys6 DNA-binding domain"/>
    <property type="match status" value="1"/>
</dbReference>
<dbReference type="Gene3D" id="4.10.240.10">
    <property type="entry name" value="Zn(2)-C6 fungal-type DNA-binding domain"/>
    <property type="match status" value="1"/>
</dbReference>
<gene>
    <name evidence="7" type="ORF">CONCODRAFT_31879</name>
</gene>
<keyword evidence="8" id="KW-1185">Reference proteome</keyword>
<dbReference type="InterPro" id="IPR001138">
    <property type="entry name" value="Zn2Cys6_DnaBD"/>
</dbReference>
<dbReference type="Proteomes" id="UP000070444">
    <property type="component" value="Unassembled WGS sequence"/>
</dbReference>
<feature type="non-terminal residue" evidence="7">
    <location>
        <position position="62"/>
    </location>
</feature>
<proteinExistence type="predicted"/>
<dbReference type="PANTHER" id="PTHR47338">
    <property type="entry name" value="ZN(II)2CYS6 TRANSCRIPTION FACTOR (EUROFUNG)-RELATED"/>
    <property type="match status" value="1"/>
</dbReference>
<dbReference type="OMA" id="ACINCHH"/>
<comment type="subcellular location">
    <subcellularLocation>
        <location evidence="1">Nucleus</location>
    </subcellularLocation>
</comment>